<evidence type="ECO:0000313" key="2">
    <source>
        <dbReference type="EMBL" id="CAB4873346.1"/>
    </source>
</evidence>
<name>A0A6J7DRY7_9ZZZZ</name>
<gene>
    <name evidence="2" type="ORF">UFOPK3401_00933</name>
</gene>
<feature type="region of interest" description="Disordered" evidence="1">
    <location>
        <begin position="1"/>
        <end position="48"/>
    </location>
</feature>
<sequence length="48" mass="5556">MRERPEIPVDVNDRVVEDPDQQRSHPTEKFSHRSDLPLTRTFGTTAPP</sequence>
<dbReference type="EMBL" id="CAFBLM010000039">
    <property type="protein sequence ID" value="CAB4873346.1"/>
    <property type="molecule type" value="Genomic_DNA"/>
</dbReference>
<accession>A0A6J7DRY7</accession>
<feature type="compositionally biased region" description="Basic and acidic residues" evidence="1">
    <location>
        <begin position="1"/>
        <end position="35"/>
    </location>
</feature>
<reference evidence="2" key="1">
    <citation type="submission" date="2020-05" db="EMBL/GenBank/DDBJ databases">
        <authorList>
            <person name="Chiriac C."/>
            <person name="Salcher M."/>
            <person name="Ghai R."/>
            <person name="Kavagutti S V."/>
        </authorList>
    </citation>
    <scope>NUCLEOTIDE SEQUENCE</scope>
</reference>
<protein>
    <submittedName>
        <fullName evidence="2">Unannotated protein</fullName>
    </submittedName>
</protein>
<organism evidence="2">
    <name type="scientific">freshwater metagenome</name>
    <dbReference type="NCBI Taxonomy" id="449393"/>
    <lineage>
        <taxon>unclassified sequences</taxon>
        <taxon>metagenomes</taxon>
        <taxon>ecological metagenomes</taxon>
    </lineage>
</organism>
<proteinExistence type="predicted"/>
<dbReference type="AlphaFoldDB" id="A0A6J7DRY7"/>
<evidence type="ECO:0000256" key="1">
    <source>
        <dbReference type="SAM" id="MobiDB-lite"/>
    </source>
</evidence>